<evidence type="ECO:0000313" key="2">
    <source>
        <dbReference type="EMBL" id="RNF80092.1"/>
    </source>
</evidence>
<dbReference type="PANTHER" id="PTHR38730:SF1">
    <property type="entry name" value="SLL7028 PROTEIN"/>
    <property type="match status" value="1"/>
</dbReference>
<evidence type="ECO:0000313" key="3">
    <source>
        <dbReference type="Proteomes" id="UP000275401"/>
    </source>
</evidence>
<keyword evidence="3" id="KW-1185">Reference proteome</keyword>
<dbReference type="PANTHER" id="PTHR38730">
    <property type="entry name" value="SLL7028 PROTEIN"/>
    <property type="match status" value="1"/>
</dbReference>
<sequence>MLAWQPDDPAVAEEGRRLKEAALLDFGVKDSVVSSWLYAKCHYQIPTTAVDTAAVVATGDGTCLLLYNPEFFVAIGPSGVRFVLFHEARHLIHRHLYVDEELRADPVFDLAAEVAINHVALLRLAQGGLPTREVPDGAGGTRREPVGVDPHEVHRRYVADLREQGFEPLSYRDFTETDLRIYGELKRMRTPPVPPVLCIHMGPGGDGEGAGAKQRPPMDAEAVTSAVEETLAEVMRGALRGEGLARDELLALADRTTGGGKRLEKMWGRMGLGALRGETQRTRRVEWWRRWLSDTLASKLREGERLIYPKKQGAVLLALGHDPMLARRGAERTKVVVIALDTSGSMPQPVIDWITTLVGRTEGVESHWLSFDGALMPFVPGERVHGGGGTDFQQVVDYVEGRRAVDGRRFEERADAVIMVTDGHARTVTPAQPDRWIWLITDGGDDWPERHDPPMACHRVVTGDS</sequence>
<protein>
    <recommendedName>
        <fullName evidence="1">Putative metallopeptidase domain-containing protein</fullName>
    </recommendedName>
</protein>
<accession>A0A3M8SMR5</accession>
<comment type="caution">
    <text evidence="2">The sequence shown here is derived from an EMBL/GenBank/DDBJ whole genome shotgun (WGS) entry which is preliminary data.</text>
</comment>
<name>A0A3M8SMR5_9ACTN</name>
<dbReference type="SUPFAM" id="SSF53300">
    <property type="entry name" value="vWA-like"/>
    <property type="match status" value="1"/>
</dbReference>
<dbReference type="InterPro" id="IPR025154">
    <property type="entry name" value="Put_metallopeptidase_dom"/>
</dbReference>
<dbReference type="Pfam" id="PF13203">
    <property type="entry name" value="DUF2201_N"/>
    <property type="match status" value="1"/>
</dbReference>
<reference evidence="2 3" key="1">
    <citation type="submission" date="2018-11" db="EMBL/GenBank/DDBJ databases">
        <title>The Potential of Streptomyces as Biocontrol Agents against the Tomato grey mould, Botrytis cinerea (Gray mold) Frontiers in Microbiology.</title>
        <authorList>
            <person name="Li D."/>
        </authorList>
    </citation>
    <scope>NUCLEOTIDE SEQUENCE [LARGE SCALE GENOMIC DNA]</scope>
    <source>
        <strain evidence="2 3">NEAU-LD23</strain>
    </source>
</reference>
<feature type="domain" description="Putative metallopeptidase" evidence="1">
    <location>
        <begin position="22"/>
        <end position="119"/>
    </location>
</feature>
<evidence type="ECO:0000259" key="1">
    <source>
        <dbReference type="Pfam" id="PF13203"/>
    </source>
</evidence>
<dbReference type="AlphaFoldDB" id="A0A3M8SMR5"/>
<dbReference type="EMBL" id="RIBZ01000872">
    <property type="protein sequence ID" value="RNF80092.1"/>
    <property type="molecule type" value="Genomic_DNA"/>
</dbReference>
<dbReference type="Proteomes" id="UP000275401">
    <property type="component" value="Unassembled WGS sequence"/>
</dbReference>
<dbReference type="InterPro" id="IPR036465">
    <property type="entry name" value="vWFA_dom_sf"/>
</dbReference>
<organism evidence="2 3">
    <name type="scientific">Streptomyces botrytidirepellens</name>
    <dbReference type="NCBI Taxonomy" id="2486417"/>
    <lineage>
        <taxon>Bacteria</taxon>
        <taxon>Bacillati</taxon>
        <taxon>Actinomycetota</taxon>
        <taxon>Actinomycetes</taxon>
        <taxon>Kitasatosporales</taxon>
        <taxon>Streptomycetaceae</taxon>
        <taxon>Streptomyces</taxon>
    </lineage>
</organism>
<gene>
    <name evidence="2" type="ORF">EEJ42_47380</name>
</gene>
<proteinExistence type="predicted"/>